<comment type="caution">
    <text evidence="1">The sequence shown here is derived from an EMBL/GenBank/DDBJ whole genome shotgun (WGS) entry which is preliminary data.</text>
</comment>
<evidence type="ECO:0000313" key="2">
    <source>
        <dbReference type="Proteomes" id="UP001168098"/>
    </source>
</evidence>
<dbReference type="EMBL" id="JARBHA010000009">
    <property type="protein sequence ID" value="KAJ9693047.1"/>
    <property type="molecule type" value="Genomic_DNA"/>
</dbReference>
<sequence>MGRVEGDVTIAMVVVGASAGGDVLPGQCTAERLVACGGRQKQGMRKV</sequence>
<name>A0AA38ZQ05_VITRO</name>
<protein>
    <submittedName>
        <fullName evidence="1">Uncharacterized protein</fullName>
    </submittedName>
</protein>
<keyword evidence="2" id="KW-1185">Reference proteome</keyword>
<dbReference type="AlphaFoldDB" id="A0AA38ZQ05"/>
<accession>A0AA38ZQ05</accession>
<evidence type="ECO:0000313" key="1">
    <source>
        <dbReference type="EMBL" id="KAJ9693047.1"/>
    </source>
</evidence>
<organism evidence="1 2">
    <name type="scientific">Vitis rotundifolia</name>
    <name type="common">Muscadine grape</name>
    <dbReference type="NCBI Taxonomy" id="103349"/>
    <lineage>
        <taxon>Eukaryota</taxon>
        <taxon>Viridiplantae</taxon>
        <taxon>Streptophyta</taxon>
        <taxon>Embryophyta</taxon>
        <taxon>Tracheophyta</taxon>
        <taxon>Spermatophyta</taxon>
        <taxon>Magnoliopsida</taxon>
        <taxon>eudicotyledons</taxon>
        <taxon>Gunneridae</taxon>
        <taxon>Pentapetalae</taxon>
        <taxon>rosids</taxon>
        <taxon>Vitales</taxon>
        <taxon>Vitaceae</taxon>
        <taxon>Viteae</taxon>
        <taxon>Vitis</taxon>
    </lineage>
</organism>
<dbReference type="Proteomes" id="UP001168098">
    <property type="component" value="Unassembled WGS sequence"/>
</dbReference>
<proteinExistence type="predicted"/>
<reference evidence="1 2" key="1">
    <citation type="journal article" date="2023" name="BMC Biotechnol.">
        <title>Vitis rotundifolia cv Carlos genome sequencing.</title>
        <authorList>
            <person name="Huff M."/>
            <person name="Hulse-Kemp A."/>
            <person name="Scheffler B."/>
            <person name="Youngblood R."/>
            <person name="Simpson S."/>
            <person name="Babiker E."/>
            <person name="Staton M."/>
        </authorList>
    </citation>
    <scope>NUCLEOTIDE SEQUENCE [LARGE SCALE GENOMIC DNA]</scope>
    <source>
        <tissue evidence="1">Leaf</tissue>
    </source>
</reference>
<gene>
    <name evidence="1" type="ORF">PVL29_011959</name>
</gene>